<evidence type="ECO:0000313" key="5">
    <source>
        <dbReference type="Proteomes" id="UP000636949"/>
    </source>
</evidence>
<protein>
    <submittedName>
        <fullName evidence="4">P-type conjugative transfer protein TrbG</fullName>
    </submittedName>
</protein>
<dbReference type="Gene3D" id="2.60.40.2500">
    <property type="match status" value="1"/>
</dbReference>
<evidence type="ECO:0000256" key="3">
    <source>
        <dbReference type="SAM" id="SignalP"/>
    </source>
</evidence>
<dbReference type="AlphaFoldDB" id="A0A8J2Z540"/>
<sequence>MKLNKISRLLPLTAIAMAGCATNSYQGDIDSGKFVQAKPADAAGTKVVREYIPVPMPGQLRPVPNSKAEKAAQKPVLTKEAAVAEANKDAQQFPDQSDFFNAMMTYSYMPGAMYTIYTAPLNITDVVFELGEKIISQAAGDTLRWQIASTYSGEGKDLRWHILIKPQKSDLTNSMIITTNKRTYHLILKSVDQDQAMVSVKWQYPSAMVQGFNGGNLGDMNASDGDSKLLPPPQQDGGLDLSLSNMNFNYNWSMLKGDTPKWYPEQIFSSGHQTFIKFPHEVVVSNATMPVPFVQSNDGEYGTANFNWRMKGDYMVIDTVIKNAYLKVGTKQSGETVVEISQK</sequence>
<feature type="chain" id="PRO_5035311764" evidence="3">
    <location>
        <begin position="19"/>
        <end position="343"/>
    </location>
</feature>
<dbReference type="RefSeq" id="WP_117002870.1">
    <property type="nucleotide sequence ID" value="NZ_BMJS01000017.1"/>
</dbReference>
<dbReference type="InterPro" id="IPR010258">
    <property type="entry name" value="Conjugal_tfr_TrbG/VirB9/CagX"/>
</dbReference>
<name>A0A8J2Z540_9GAMM</name>
<dbReference type="PROSITE" id="PS51257">
    <property type="entry name" value="PROKAR_LIPOPROTEIN"/>
    <property type="match status" value="1"/>
</dbReference>
<keyword evidence="2 3" id="KW-0732">Signal</keyword>
<gene>
    <name evidence="4" type="ORF">GCM10010995_16220</name>
</gene>
<evidence type="ECO:0000256" key="2">
    <source>
        <dbReference type="ARBA" id="ARBA00022729"/>
    </source>
</evidence>
<proteinExistence type="inferred from homology"/>
<dbReference type="Pfam" id="PF03524">
    <property type="entry name" value="CagX"/>
    <property type="match status" value="1"/>
</dbReference>
<dbReference type="InterPro" id="IPR038161">
    <property type="entry name" value="VirB9/CagX/TrbG_C_sf"/>
</dbReference>
<keyword evidence="5" id="KW-1185">Reference proteome</keyword>
<dbReference type="CDD" id="cd06911">
    <property type="entry name" value="VirB9_CagX_TrbG"/>
    <property type="match status" value="1"/>
</dbReference>
<dbReference type="EMBL" id="BMJS01000017">
    <property type="protein sequence ID" value="GGF99667.1"/>
    <property type="molecule type" value="Genomic_DNA"/>
</dbReference>
<reference evidence="4" key="2">
    <citation type="submission" date="2020-09" db="EMBL/GenBank/DDBJ databases">
        <authorList>
            <person name="Sun Q."/>
            <person name="Zhou Y."/>
        </authorList>
    </citation>
    <scope>NUCLEOTIDE SEQUENCE</scope>
    <source>
        <strain evidence="4">CGMCC 1.15758</strain>
    </source>
</reference>
<dbReference type="InterPro" id="IPR033645">
    <property type="entry name" value="VirB9/CagX/TrbG_C"/>
</dbReference>
<dbReference type="Proteomes" id="UP000636949">
    <property type="component" value="Unassembled WGS sequence"/>
</dbReference>
<evidence type="ECO:0000256" key="1">
    <source>
        <dbReference type="ARBA" id="ARBA00006135"/>
    </source>
</evidence>
<accession>A0A8J2Z540</accession>
<comment type="similarity">
    <text evidence="1">Belongs to the TrbG/VirB9 family.</text>
</comment>
<feature type="signal peptide" evidence="3">
    <location>
        <begin position="1"/>
        <end position="18"/>
    </location>
</feature>
<comment type="caution">
    <text evidence="4">The sequence shown here is derived from an EMBL/GenBank/DDBJ whole genome shotgun (WGS) entry which is preliminary data.</text>
</comment>
<evidence type="ECO:0000313" key="4">
    <source>
        <dbReference type="EMBL" id="GGF99667.1"/>
    </source>
</evidence>
<organism evidence="4 5">
    <name type="scientific">Cysteiniphilum litorale</name>
    <dbReference type="NCBI Taxonomy" id="2056700"/>
    <lineage>
        <taxon>Bacteria</taxon>
        <taxon>Pseudomonadati</taxon>
        <taxon>Pseudomonadota</taxon>
        <taxon>Gammaproteobacteria</taxon>
        <taxon>Thiotrichales</taxon>
        <taxon>Fastidiosibacteraceae</taxon>
        <taxon>Cysteiniphilum</taxon>
    </lineage>
</organism>
<dbReference type="OrthoDB" id="5357875at2"/>
<reference evidence="4" key="1">
    <citation type="journal article" date="2014" name="Int. J. Syst. Evol. Microbiol.">
        <title>Complete genome sequence of Corynebacterium casei LMG S-19264T (=DSM 44701T), isolated from a smear-ripened cheese.</title>
        <authorList>
            <consortium name="US DOE Joint Genome Institute (JGI-PGF)"/>
            <person name="Walter F."/>
            <person name="Albersmeier A."/>
            <person name="Kalinowski J."/>
            <person name="Ruckert C."/>
        </authorList>
    </citation>
    <scope>NUCLEOTIDE SEQUENCE</scope>
    <source>
        <strain evidence="4">CGMCC 1.15758</strain>
    </source>
</reference>